<dbReference type="AlphaFoldDB" id="A0A2P8D1F5"/>
<dbReference type="RefSeq" id="WP_106523666.1">
    <property type="nucleotide sequence ID" value="NZ_PYGD01000006.1"/>
</dbReference>
<comment type="caution">
    <text evidence="2">The sequence shown here is derived from an EMBL/GenBank/DDBJ whole genome shotgun (WGS) entry which is preliminary data.</text>
</comment>
<reference evidence="2 3" key="1">
    <citation type="submission" date="2018-03" db="EMBL/GenBank/DDBJ databases">
        <title>Genomic Encyclopedia of Type Strains, Phase III (KMG-III): the genomes of soil and plant-associated and newly described type strains.</title>
        <authorList>
            <person name="Whitman W."/>
        </authorList>
    </citation>
    <scope>NUCLEOTIDE SEQUENCE [LARGE SCALE GENOMIC DNA]</scope>
    <source>
        <strain evidence="2 3">CGMCC 1.12700</strain>
    </source>
</reference>
<feature type="transmembrane region" description="Helical" evidence="1">
    <location>
        <begin position="125"/>
        <end position="142"/>
    </location>
</feature>
<feature type="transmembrane region" description="Helical" evidence="1">
    <location>
        <begin position="183"/>
        <end position="203"/>
    </location>
</feature>
<feature type="transmembrane region" description="Helical" evidence="1">
    <location>
        <begin position="224"/>
        <end position="247"/>
    </location>
</feature>
<keyword evidence="1" id="KW-0812">Transmembrane</keyword>
<dbReference type="EMBL" id="PYGD01000006">
    <property type="protein sequence ID" value="PSK91054.1"/>
    <property type="molecule type" value="Genomic_DNA"/>
</dbReference>
<keyword evidence="1" id="KW-0472">Membrane</keyword>
<feature type="transmembrane region" description="Helical" evidence="1">
    <location>
        <begin position="73"/>
        <end position="92"/>
    </location>
</feature>
<accession>A0A2P8D1F5</accession>
<feature type="transmembrane region" description="Helical" evidence="1">
    <location>
        <begin position="154"/>
        <end position="177"/>
    </location>
</feature>
<keyword evidence="3" id="KW-1185">Reference proteome</keyword>
<sequence>MNHCLNCTETLSAPYCPYCGQKASTHRYSVKHFIEHDLIHGILHIDKGILFTIKELFTRPGHSIRDYIQGKRVGYFNFITLMVIILGATHFISALSPFKLADIVPENTKVAISVMEEFSTKYPKVLFLITIPVSSLFSFLWFRKARLNATEHLVINAYKASAEMILSIPFLICTIFIRDTQILYILYNISSGVLGSLYTIWLYSQLFSAYGYKPYQLILRSVMVLVSIGVFYAFVGIVVGIIIGLLAR</sequence>
<gene>
    <name evidence="2" type="ORF">B0I18_10664</name>
</gene>
<evidence type="ECO:0000313" key="3">
    <source>
        <dbReference type="Proteomes" id="UP000240572"/>
    </source>
</evidence>
<evidence type="ECO:0000313" key="2">
    <source>
        <dbReference type="EMBL" id="PSK91054.1"/>
    </source>
</evidence>
<dbReference type="OrthoDB" id="7446256at2"/>
<protein>
    <submittedName>
        <fullName evidence="2">Uncharacterized protein DUF3667</fullName>
    </submittedName>
</protein>
<dbReference type="InterPro" id="IPR022134">
    <property type="entry name" value="DUF3667"/>
</dbReference>
<organism evidence="2 3">
    <name type="scientific">Taibaiella chishuiensis</name>
    <dbReference type="NCBI Taxonomy" id="1434707"/>
    <lineage>
        <taxon>Bacteria</taxon>
        <taxon>Pseudomonadati</taxon>
        <taxon>Bacteroidota</taxon>
        <taxon>Chitinophagia</taxon>
        <taxon>Chitinophagales</taxon>
        <taxon>Chitinophagaceae</taxon>
        <taxon>Taibaiella</taxon>
    </lineage>
</organism>
<dbReference type="Proteomes" id="UP000240572">
    <property type="component" value="Unassembled WGS sequence"/>
</dbReference>
<proteinExistence type="predicted"/>
<name>A0A2P8D1F5_9BACT</name>
<evidence type="ECO:0000256" key="1">
    <source>
        <dbReference type="SAM" id="Phobius"/>
    </source>
</evidence>
<keyword evidence="1" id="KW-1133">Transmembrane helix</keyword>
<dbReference type="Pfam" id="PF12412">
    <property type="entry name" value="DUF3667"/>
    <property type="match status" value="1"/>
</dbReference>